<dbReference type="InterPro" id="IPR030664">
    <property type="entry name" value="SdhA/FrdA/AprA"/>
</dbReference>
<dbReference type="Pfam" id="PF02910">
    <property type="entry name" value="Succ_DH_flav_C"/>
    <property type="match status" value="1"/>
</dbReference>
<evidence type="ECO:0000256" key="3">
    <source>
        <dbReference type="ARBA" id="ARBA00023002"/>
    </source>
</evidence>
<dbReference type="InterPro" id="IPR015939">
    <property type="entry name" value="Fum_Rdtase/Succ_DH_flav-like_C"/>
</dbReference>
<evidence type="ECO:0000313" key="6">
    <source>
        <dbReference type="EMBL" id="MFD0992637.1"/>
    </source>
</evidence>
<dbReference type="RefSeq" id="WP_386106123.1">
    <property type="nucleotide sequence ID" value="NZ_JBHTJR010000029.1"/>
</dbReference>
<dbReference type="Gene3D" id="1.20.58.100">
    <property type="entry name" value="Fumarate reductase/succinate dehydrogenase flavoprotein-like, C-terminal domain"/>
    <property type="match status" value="1"/>
</dbReference>
<dbReference type="Gene3D" id="3.50.50.60">
    <property type="entry name" value="FAD/NAD(P)-binding domain"/>
    <property type="match status" value="2"/>
</dbReference>
<dbReference type="InterPro" id="IPR003953">
    <property type="entry name" value="FAD-dep_OxRdtase_2_FAD-bd"/>
</dbReference>
<keyword evidence="7" id="KW-1185">Reference proteome</keyword>
<dbReference type="SUPFAM" id="SSF51905">
    <property type="entry name" value="FAD/NAD(P)-binding domain"/>
    <property type="match status" value="1"/>
</dbReference>
<dbReference type="InterPro" id="IPR036188">
    <property type="entry name" value="FAD/NAD-bd_sf"/>
</dbReference>
<evidence type="ECO:0000313" key="7">
    <source>
        <dbReference type="Proteomes" id="UP001597062"/>
    </source>
</evidence>
<organism evidence="6 7">
    <name type="scientific">Tenacibaculum geojense</name>
    <dbReference type="NCBI Taxonomy" id="915352"/>
    <lineage>
        <taxon>Bacteria</taxon>
        <taxon>Pseudomonadati</taxon>
        <taxon>Bacteroidota</taxon>
        <taxon>Flavobacteriia</taxon>
        <taxon>Flavobacteriales</taxon>
        <taxon>Flavobacteriaceae</taxon>
        <taxon>Tenacibaculum</taxon>
    </lineage>
</organism>
<gene>
    <name evidence="6" type="ORF">ACFQ1U_05430</name>
</gene>
<dbReference type="InterPro" id="IPR027477">
    <property type="entry name" value="Succ_DH/fumarate_Rdtase_cat_sf"/>
</dbReference>
<accession>A0ABW3JQD3</accession>
<dbReference type="PANTHER" id="PTHR11632">
    <property type="entry name" value="SUCCINATE DEHYDROGENASE 2 FLAVOPROTEIN SUBUNIT"/>
    <property type="match status" value="1"/>
</dbReference>
<keyword evidence="3" id="KW-0560">Oxidoreductase</keyword>
<feature type="domain" description="FAD-dependent oxidoreductase 2 FAD-binding" evidence="4">
    <location>
        <begin position="36"/>
        <end position="470"/>
    </location>
</feature>
<sequence>MAILDSKVPKGPLKDKWTTYKDKINLVNPANKRLIDVIVVGTGLAGGSAAATLAELGYNVKAFAYQDSPRRAHSIAAQGGINAAKNYQGDGDSVYRLFYDTVKGGDYRSREANVYRLAEVSANIIDQCVAQGVPFARDYGGLLDNRSFGGVLVSRTFYAKGQTGQQLLLGAYSAMNRQIARGKIQMFNRHEMLDLVIVDGKARGIIARNLVTGEIERHSAHAVVVASGGYGNVYFLSTNAMGSNATAAWKIHKKGAFFANPCFTQIHPTCIPRSGDYQSKLTLMSESLRNDGRIWVPKKMEDVLAIREGKLKPTQIAEEDRDYYLERRYPAFGNLVPRDVASRAAKERCDAGFGVNATGEAVYLDFKSAIERYGKEQCKLKGNDNPTQAEILAEGEKVIENKYGNLFQMYEKIVDENPYKTPMMIYPAVHYTMGGIWVDYNLMTTVEGCYAIGEANFSDHGANRLGASALMQGLSDGYFVLPYTIGDYLSNDIRTGKISTETPEFEAAEKAVKDRIDFFVNNKGTHSVDYYHKKLGNIMWNKCGMSRNEQGLKEAMAEIKELREDFWKNVTVPGGANEMNPELEKAGRVADFLELGELFAKDALDRTESCGGHFREESVELDGPQKGEAKRDDTNFTYVSAWEYKGEPADAVLHKEELEFNDIELKQRSYK</sequence>
<dbReference type="EMBL" id="JBHTJR010000029">
    <property type="protein sequence ID" value="MFD0992637.1"/>
    <property type="molecule type" value="Genomic_DNA"/>
</dbReference>
<reference evidence="7" key="1">
    <citation type="journal article" date="2019" name="Int. J. Syst. Evol. Microbiol.">
        <title>The Global Catalogue of Microorganisms (GCM) 10K type strain sequencing project: providing services to taxonomists for standard genome sequencing and annotation.</title>
        <authorList>
            <consortium name="The Broad Institute Genomics Platform"/>
            <consortium name="The Broad Institute Genome Sequencing Center for Infectious Disease"/>
            <person name="Wu L."/>
            <person name="Ma J."/>
        </authorList>
    </citation>
    <scope>NUCLEOTIDE SEQUENCE [LARGE SCALE GENOMIC DNA]</scope>
    <source>
        <strain evidence="7">CCUG 60527</strain>
    </source>
</reference>
<feature type="domain" description="Fumarate reductase/succinate dehydrogenase flavoprotein-like C-terminal" evidence="5">
    <location>
        <begin position="532"/>
        <end position="670"/>
    </location>
</feature>
<dbReference type="NCBIfam" id="TIGR01811">
    <property type="entry name" value="sdhA_Bsu"/>
    <property type="match status" value="1"/>
</dbReference>
<dbReference type="InterPro" id="IPR011280">
    <property type="entry name" value="Succ_DH/Fum_Rdt_flav_su"/>
</dbReference>
<evidence type="ECO:0000256" key="2">
    <source>
        <dbReference type="ARBA" id="ARBA00022630"/>
    </source>
</evidence>
<dbReference type="Gene3D" id="3.90.700.10">
    <property type="entry name" value="Succinate dehydrogenase/fumarate reductase flavoprotein, catalytic domain"/>
    <property type="match status" value="1"/>
</dbReference>
<dbReference type="SUPFAM" id="SSF46977">
    <property type="entry name" value="Succinate dehydrogenase/fumarate reductase flavoprotein C-terminal domain"/>
    <property type="match status" value="1"/>
</dbReference>
<dbReference type="Pfam" id="PF00890">
    <property type="entry name" value="FAD_binding_2"/>
    <property type="match status" value="1"/>
</dbReference>
<comment type="cofactor">
    <cofactor evidence="1">
        <name>FAD</name>
        <dbReference type="ChEBI" id="CHEBI:57692"/>
    </cofactor>
</comment>
<comment type="caution">
    <text evidence="6">The sequence shown here is derived from an EMBL/GenBank/DDBJ whole genome shotgun (WGS) entry which is preliminary data.</text>
</comment>
<dbReference type="PANTHER" id="PTHR11632:SF53">
    <property type="entry name" value="SUCCINATE DEHYDROGENASE FLAVOPROTEIN SUBUNIT"/>
    <property type="match status" value="1"/>
</dbReference>
<name>A0ABW3JQD3_9FLAO</name>
<dbReference type="PRINTS" id="PR00368">
    <property type="entry name" value="FADPNR"/>
</dbReference>
<protein>
    <submittedName>
        <fullName evidence="6">Fumarate reductase/succinate dehydrogenase flavoprotein subunit</fullName>
    </submittedName>
</protein>
<evidence type="ECO:0000259" key="5">
    <source>
        <dbReference type="Pfam" id="PF02910"/>
    </source>
</evidence>
<keyword evidence="2" id="KW-0285">Flavoprotein</keyword>
<evidence type="ECO:0000259" key="4">
    <source>
        <dbReference type="Pfam" id="PF00890"/>
    </source>
</evidence>
<evidence type="ECO:0000256" key="1">
    <source>
        <dbReference type="ARBA" id="ARBA00001974"/>
    </source>
</evidence>
<dbReference type="Proteomes" id="UP001597062">
    <property type="component" value="Unassembled WGS sequence"/>
</dbReference>
<proteinExistence type="predicted"/>
<dbReference type="NCBIfam" id="NF005749">
    <property type="entry name" value="PRK07573.1"/>
    <property type="match status" value="1"/>
</dbReference>
<dbReference type="SUPFAM" id="SSF56425">
    <property type="entry name" value="Succinate dehydrogenase/fumarate reductase flavoprotein, catalytic domain"/>
    <property type="match status" value="1"/>
</dbReference>
<dbReference type="InterPro" id="IPR037099">
    <property type="entry name" value="Fum_R/Succ_DH_flav-like_C_sf"/>
</dbReference>